<gene>
    <name evidence="2" type="ORF">XELAEV_18032122mg</name>
</gene>
<name>A0A974CPL9_XENLA</name>
<keyword evidence="1" id="KW-0812">Transmembrane</keyword>
<organism evidence="2 3">
    <name type="scientific">Xenopus laevis</name>
    <name type="common">African clawed frog</name>
    <dbReference type="NCBI Taxonomy" id="8355"/>
    <lineage>
        <taxon>Eukaryota</taxon>
        <taxon>Metazoa</taxon>
        <taxon>Chordata</taxon>
        <taxon>Craniata</taxon>
        <taxon>Vertebrata</taxon>
        <taxon>Euteleostomi</taxon>
        <taxon>Amphibia</taxon>
        <taxon>Batrachia</taxon>
        <taxon>Anura</taxon>
        <taxon>Pipoidea</taxon>
        <taxon>Pipidae</taxon>
        <taxon>Xenopodinae</taxon>
        <taxon>Xenopus</taxon>
        <taxon>Xenopus</taxon>
    </lineage>
</organism>
<evidence type="ECO:0000313" key="3">
    <source>
        <dbReference type="Proteomes" id="UP000694892"/>
    </source>
</evidence>
<dbReference type="EMBL" id="CM004476">
    <property type="protein sequence ID" value="OCT76918.1"/>
    <property type="molecule type" value="Genomic_DNA"/>
</dbReference>
<proteinExistence type="predicted"/>
<evidence type="ECO:0000256" key="1">
    <source>
        <dbReference type="SAM" id="Phobius"/>
    </source>
</evidence>
<dbReference type="AlphaFoldDB" id="A0A974CPL9"/>
<sequence>MSNIGRYSSYLFCYIYSMLCCTVNSWIIYSIYLLHCVYKNDDKLFTETCSSNIRESNIVQYSSASSNISPE</sequence>
<reference evidence="3" key="1">
    <citation type="journal article" date="2016" name="Nature">
        <title>Genome evolution in the allotetraploid frog Xenopus laevis.</title>
        <authorList>
            <person name="Session A.M."/>
            <person name="Uno Y."/>
            <person name="Kwon T."/>
            <person name="Chapman J.A."/>
            <person name="Toyoda A."/>
            <person name="Takahashi S."/>
            <person name="Fukui A."/>
            <person name="Hikosaka A."/>
            <person name="Suzuki A."/>
            <person name="Kondo M."/>
            <person name="van Heeringen S.J."/>
            <person name="Quigley I."/>
            <person name="Heinz S."/>
            <person name="Ogino H."/>
            <person name="Ochi H."/>
            <person name="Hellsten U."/>
            <person name="Lyons J.B."/>
            <person name="Simakov O."/>
            <person name="Putnam N."/>
            <person name="Stites J."/>
            <person name="Kuroki Y."/>
            <person name="Tanaka T."/>
            <person name="Michiue T."/>
            <person name="Watanabe M."/>
            <person name="Bogdanovic O."/>
            <person name="Lister R."/>
            <person name="Georgiou G."/>
            <person name="Paranjpe S.S."/>
            <person name="van Kruijsbergen I."/>
            <person name="Shu S."/>
            <person name="Carlson J."/>
            <person name="Kinoshita T."/>
            <person name="Ohta Y."/>
            <person name="Mawaribuchi S."/>
            <person name="Jenkins J."/>
            <person name="Grimwood J."/>
            <person name="Schmutz J."/>
            <person name="Mitros T."/>
            <person name="Mozaffari S.V."/>
            <person name="Suzuki Y."/>
            <person name="Haramoto Y."/>
            <person name="Yamamoto T.S."/>
            <person name="Takagi C."/>
            <person name="Heald R."/>
            <person name="Miller K."/>
            <person name="Haudenschild C."/>
            <person name="Kitzman J."/>
            <person name="Nakayama T."/>
            <person name="Izutsu Y."/>
            <person name="Robert J."/>
            <person name="Fortriede J."/>
            <person name="Burns K."/>
            <person name="Lotay V."/>
            <person name="Karimi K."/>
            <person name="Yasuoka Y."/>
            <person name="Dichmann D.S."/>
            <person name="Flajnik M.F."/>
            <person name="Houston D.W."/>
            <person name="Shendure J."/>
            <person name="DuPasquier L."/>
            <person name="Vize P.D."/>
            <person name="Zorn A.M."/>
            <person name="Ito M."/>
            <person name="Marcotte E.M."/>
            <person name="Wallingford J.B."/>
            <person name="Ito Y."/>
            <person name="Asashima M."/>
            <person name="Ueno N."/>
            <person name="Matsuda Y."/>
            <person name="Veenstra G.J."/>
            <person name="Fujiyama A."/>
            <person name="Harland R.M."/>
            <person name="Taira M."/>
            <person name="Rokhsar D.S."/>
        </authorList>
    </citation>
    <scope>NUCLEOTIDE SEQUENCE [LARGE SCALE GENOMIC DNA]</scope>
    <source>
        <strain evidence="3">J</strain>
    </source>
</reference>
<dbReference type="Proteomes" id="UP000694892">
    <property type="component" value="Chromosome 6L"/>
</dbReference>
<accession>A0A974CPL9</accession>
<feature type="transmembrane region" description="Helical" evidence="1">
    <location>
        <begin position="12"/>
        <end position="34"/>
    </location>
</feature>
<protein>
    <submittedName>
        <fullName evidence="2">Uncharacterized protein</fullName>
    </submittedName>
</protein>
<keyword evidence="1" id="KW-1133">Transmembrane helix</keyword>
<keyword evidence="1" id="KW-0472">Membrane</keyword>
<evidence type="ECO:0000313" key="2">
    <source>
        <dbReference type="EMBL" id="OCT76918.1"/>
    </source>
</evidence>